<protein>
    <recommendedName>
        <fullName evidence="2">DNA methyltransferase</fullName>
    </recommendedName>
</protein>
<dbReference type="AlphaFoldDB" id="A0A5J4RGN7"/>
<reference evidence="1" key="1">
    <citation type="submission" date="2019-03" db="EMBL/GenBank/DDBJ databases">
        <title>Single cell metagenomics reveals metabolic interactions within the superorganism composed of flagellate Streblomastix strix and complex community of Bacteroidetes bacteria on its surface.</title>
        <authorList>
            <person name="Treitli S.C."/>
            <person name="Kolisko M."/>
            <person name="Husnik F."/>
            <person name="Keeling P."/>
            <person name="Hampl V."/>
        </authorList>
    </citation>
    <scope>NUCLEOTIDE SEQUENCE</scope>
    <source>
        <strain evidence="1">STM</strain>
    </source>
</reference>
<name>A0A5J4RGN7_9ZZZZ</name>
<accession>A0A5J4RGN7</accession>
<organism evidence="1">
    <name type="scientific">termite gut metagenome</name>
    <dbReference type="NCBI Taxonomy" id="433724"/>
    <lineage>
        <taxon>unclassified sequences</taxon>
        <taxon>metagenomes</taxon>
        <taxon>organismal metagenomes</taxon>
    </lineage>
</organism>
<dbReference type="Pfam" id="PF09566">
    <property type="entry name" value="RE_SacI"/>
    <property type="match status" value="1"/>
</dbReference>
<gene>
    <name evidence="1" type="ORF">EZS27_018719</name>
</gene>
<evidence type="ECO:0000313" key="1">
    <source>
        <dbReference type="EMBL" id="KAA6332809.1"/>
    </source>
</evidence>
<dbReference type="EMBL" id="SNRY01001192">
    <property type="protein sequence ID" value="KAA6332809.1"/>
    <property type="molecule type" value="Genomic_DNA"/>
</dbReference>
<proteinExistence type="predicted"/>
<sequence length="374" mass="43151">MNNNTTPTDILENLYKQVYHNLFKTAVKSDETKGKVETLCRCNSNKAPIRFLMSCLLAKIHNTQVDIRKPYTEIGGEDTYSGRFYDEKYVELLVHKYKLPCNPTTAYLTPAFRNLDRLLTTSLVLVGRPREVYVYTLDILNTVHSKQETAEDVLYEIIRFLLIVKKEDEKRMKQLIADLKQPDILLLSAEEIVTLLEQHLNCKHSSRLPVLIVASAYQTVRNQIGEMNKSLEAHNAADKQTGSIGDVEIVLTNEDKIVTCYEMKDKRVTKTDIDVAIQKLPEHKIDNYIFITTDIIELEVVEYAKGLYEKTGIEFAILDCVGFIRHFLHFFHRQRNIFLNTYQSMVLAEPTSAVSQPLKEAFLALRRVAEEDRR</sequence>
<dbReference type="InterPro" id="IPR019066">
    <property type="entry name" value="Restrct_endonuc_II_SacI"/>
</dbReference>
<evidence type="ECO:0008006" key="2">
    <source>
        <dbReference type="Google" id="ProtNLM"/>
    </source>
</evidence>
<comment type="caution">
    <text evidence="1">The sequence shown here is derived from an EMBL/GenBank/DDBJ whole genome shotgun (WGS) entry which is preliminary data.</text>
</comment>